<comment type="pathway">
    <text evidence="3">Carbohydrate biosynthesis; gluconeogenesis.</text>
</comment>
<dbReference type="InterPro" id="IPR013815">
    <property type="entry name" value="ATP_grasp_subdomain_1"/>
</dbReference>
<keyword evidence="17" id="KW-0670">Pyruvate</keyword>
<organism evidence="17 18">
    <name type="scientific">Nocardia ninae NBRC 108245</name>
    <dbReference type="NCBI Taxonomy" id="1210091"/>
    <lineage>
        <taxon>Bacteria</taxon>
        <taxon>Bacillati</taxon>
        <taxon>Actinomycetota</taxon>
        <taxon>Actinomycetes</taxon>
        <taxon>Mycobacteriales</taxon>
        <taxon>Nocardiaceae</taxon>
        <taxon>Nocardia</taxon>
    </lineage>
</organism>
<dbReference type="GO" id="GO:0005524">
    <property type="term" value="F:ATP binding"/>
    <property type="evidence" value="ECO:0007669"/>
    <property type="project" value="UniProtKB-KW"/>
</dbReference>
<keyword evidence="8" id="KW-0479">Metal-binding</keyword>
<evidence type="ECO:0000256" key="4">
    <source>
        <dbReference type="ARBA" id="ARBA00007837"/>
    </source>
</evidence>
<keyword evidence="7" id="KW-0808">Transferase</keyword>
<protein>
    <recommendedName>
        <fullName evidence="6">Phosphoenolpyruvate synthase</fullName>
        <ecNumber evidence="5">2.7.9.2</ecNumber>
    </recommendedName>
    <alternativeName>
        <fullName evidence="13">Pyruvate, water dikinase</fullName>
    </alternativeName>
</protein>
<evidence type="ECO:0000256" key="13">
    <source>
        <dbReference type="ARBA" id="ARBA00033470"/>
    </source>
</evidence>
<evidence type="ECO:0000256" key="12">
    <source>
        <dbReference type="ARBA" id="ARBA00022842"/>
    </source>
</evidence>
<evidence type="ECO:0000256" key="1">
    <source>
        <dbReference type="ARBA" id="ARBA00001946"/>
    </source>
</evidence>
<dbReference type="PANTHER" id="PTHR43030:SF1">
    <property type="entry name" value="PHOSPHOENOLPYRUVATE SYNTHASE"/>
    <property type="match status" value="1"/>
</dbReference>
<accession>A0A511ME63</accession>
<evidence type="ECO:0000256" key="10">
    <source>
        <dbReference type="ARBA" id="ARBA00022777"/>
    </source>
</evidence>
<dbReference type="Pfam" id="PF00391">
    <property type="entry name" value="PEP-utilizers"/>
    <property type="match status" value="1"/>
</dbReference>
<evidence type="ECO:0000256" key="8">
    <source>
        <dbReference type="ARBA" id="ARBA00022723"/>
    </source>
</evidence>
<comment type="cofactor">
    <cofactor evidence="1">
        <name>Mg(2+)</name>
        <dbReference type="ChEBI" id="CHEBI:18420"/>
    </cofactor>
</comment>
<keyword evidence="10 17" id="KW-0418">Kinase</keyword>
<feature type="domain" description="Pyruvate phosphate dikinase AMP/ATP-binding" evidence="16">
    <location>
        <begin position="19"/>
        <end position="326"/>
    </location>
</feature>
<dbReference type="AlphaFoldDB" id="A0A511ME63"/>
<dbReference type="EMBL" id="BJXA01000020">
    <property type="protein sequence ID" value="GEM38922.1"/>
    <property type="molecule type" value="Genomic_DNA"/>
</dbReference>
<evidence type="ECO:0000259" key="15">
    <source>
        <dbReference type="Pfam" id="PF00391"/>
    </source>
</evidence>
<keyword evidence="11" id="KW-0067">ATP-binding</keyword>
<dbReference type="SUPFAM" id="SSF52009">
    <property type="entry name" value="Phosphohistidine domain"/>
    <property type="match status" value="1"/>
</dbReference>
<comment type="caution">
    <text evidence="17">The sequence shown here is derived from an EMBL/GenBank/DDBJ whole genome shotgun (WGS) entry which is preliminary data.</text>
</comment>
<comment type="similarity">
    <text evidence="4">Belongs to the PEP-utilizing enzyme family.</text>
</comment>
<dbReference type="FunFam" id="3.30.1490.20:FF:000010">
    <property type="entry name" value="Phosphoenolpyruvate synthase"/>
    <property type="match status" value="1"/>
</dbReference>
<evidence type="ECO:0000256" key="11">
    <source>
        <dbReference type="ARBA" id="ARBA00022840"/>
    </source>
</evidence>
<dbReference type="RefSeq" id="WP_147131854.1">
    <property type="nucleotide sequence ID" value="NZ_BJXA01000020.1"/>
</dbReference>
<dbReference type="PANTHER" id="PTHR43030">
    <property type="entry name" value="PHOSPHOENOLPYRUVATE SYNTHASE"/>
    <property type="match status" value="1"/>
</dbReference>
<dbReference type="EC" id="2.7.9.2" evidence="5"/>
<dbReference type="OrthoDB" id="9765468at2"/>
<evidence type="ECO:0000256" key="5">
    <source>
        <dbReference type="ARBA" id="ARBA00011996"/>
    </source>
</evidence>
<dbReference type="Gene3D" id="3.30.1490.20">
    <property type="entry name" value="ATP-grasp fold, A domain"/>
    <property type="match status" value="1"/>
</dbReference>
<proteinExistence type="inferred from homology"/>
<keyword evidence="9" id="KW-0547">Nucleotide-binding</keyword>
<dbReference type="Pfam" id="PF01326">
    <property type="entry name" value="PPDK_N"/>
    <property type="match status" value="1"/>
</dbReference>
<keyword evidence="18" id="KW-1185">Reference proteome</keyword>
<name>A0A511ME63_9NOCA</name>
<dbReference type="Gene3D" id="3.30.470.20">
    <property type="entry name" value="ATP-grasp fold, B domain"/>
    <property type="match status" value="1"/>
</dbReference>
<dbReference type="Gene3D" id="3.50.30.10">
    <property type="entry name" value="Phosphohistidine domain"/>
    <property type="match status" value="1"/>
</dbReference>
<evidence type="ECO:0000256" key="14">
    <source>
        <dbReference type="ARBA" id="ARBA00047700"/>
    </source>
</evidence>
<evidence type="ECO:0000256" key="3">
    <source>
        <dbReference type="ARBA" id="ARBA00004742"/>
    </source>
</evidence>
<comment type="function">
    <text evidence="2">Catalyzes the phosphorylation of pyruvate to phosphoenolpyruvate.</text>
</comment>
<sequence>MTTSNPLVLDLDDTRATLEVAGGKGASLARMAAAKLPVPPGFHVTTAAYRHFVDRANLHEKILRTVAAANPDRPASIEAAAAEIAGLFAEQPVPEEITAAVRMAYAQLGDEVAVAVRSSATAEDLPELSFAGQQDTYLNILGVEQVLAAVQRCWASLWTARAIDYRARQGIESDDVSLAVVVQELVPADAAGVLFTADPLTGARDRVMINAAWGLGEAIVSGNVTPDTLLVAKSDGQILREDISDKRSMTVRTATGTEDVAVPEEQRNARVLEADRAAELTELAVRIEELYGQPMDLEWAVHADELFIVQARPITVLPDAVEPQTEWELPDRKGKYMRASVLELLPEPLSPLFATLGLPAFGKATKDRYHDLGLPYFDNPLVVINGYGYYDITYTPGMLARMLVAQPRFLASTLPRALRTAPQRWRAGHTRYTEVTAEKNGLNPAQASATELLEAARAIVEEAARYYLTLQGGVLPATYISEGLFSAAYKTLKRRDDPAALTFLLGLDSKPLRAEKSLYELTRWIHTQPGLADRVENLSGTDLLALLHDKDASSGNQAWHEFLSRFAEHLSTYGDTVYDLDFAAPLPVDDPAPLLQTLAFFGTPAAHDPHDRQRNAQLKREQAMRALQARRPGVRRWLTLRLLRWAQTMSPLREDGLADVGLGWPTVRRLLRELGRRLVTADALGTDEDVFWLRLDELQDAAHALDNARPVQDSRAVVAERKATAAAQRMVTPPHALPAGGGTKLLGLDFSKLLPAGADQDSGAVVKGVPGSPGRVTAPARIINGPGDFSRLRPGDVLVAKITTPAWTPLFALASAVVTDVGGPLSHSSIVAREYHIPAVLGTGVATERLPDGAPVTVDGDAGTVTLATS</sequence>
<dbReference type="GO" id="GO:0046872">
    <property type="term" value="F:metal ion binding"/>
    <property type="evidence" value="ECO:0007669"/>
    <property type="project" value="UniProtKB-KW"/>
</dbReference>
<dbReference type="Proteomes" id="UP000321424">
    <property type="component" value="Unassembled WGS sequence"/>
</dbReference>
<feature type="domain" description="PEP-utilising enzyme mobile" evidence="15">
    <location>
        <begin position="793"/>
        <end position="863"/>
    </location>
</feature>
<dbReference type="InterPro" id="IPR006319">
    <property type="entry name" value="PEP_synth"/>
</dbReference>
<evidence type="ECO:0000313" key="18">
    <source>
        <dbReference type="Proteomes" id="UP000321424"/>
    </source>
</evidence>
<evidence type="ECO:0000313" key="17">
    <source>
        <dbReference type="EMBL" id="GEM38922.1"/>
    </source>
</evidence>
<reference evidence="17 18" key="1">
    <citation type="submission" date="2019-07" db="EMBL/GenBank/DDBJ databases">
        <title>Whole genome shotgun sequence of Nocardia ninae NBRC 108245.</title>
        <authorList>
            <person name="Hosoyama A."/>
            <person name="Uohara A."/>
            <person name="Ohji S."/>
            <person name="Ichikawa N."/>
        </authorList>
    </citation>
    <scope>NUCLEOTIDE SEQUENCE [LARGE SCALE GENOMIC DNA]</scope>
    <source>
        <strain evidence="17 18">NBRC 108245</strain>
    </source>
</reference>
<evidence type="ECO:0000256" key="6">
    <source>
        <dbReference type="ARBA" id="ARBA00021623"/>
    </source>
</evidence>
<comment type="catalytic activity">
    <reaction evidence="14">
        <text>pyruvate + ATP + H2O = phosphoenolpyruvate + AMP + phosphate + 2 H(+)</text>
        <dbReference type="Rhea" id="RHEA:11364"/>
        <dbReference type="ChEBI" id="CHEBI:15361"/>
        <dbReference type="ChEBI" id="CHEBI:15377"/>
        <dbReference type="ChEBI" id="CHEBI:15378"/>
        <dbReference type="ChEBI" id="CHEBI:30616"/>
        <dbReference type="ChEBI" id="CHEBI:43474"/>
        <dbReference type="ChEBI" id="CHEBI:58702"/>
        <dbReference type="ChEBI" id="CHEBI:456215"/>
        <dbReference type="EC" id="2.7.9.2"/>
    </reaction>
</comment>
<gene>
    <name evidence="17" type="ORF">NN4_34410</name>
</gene>
<evidence type="ECO:0000256" key="2">
    <source>
        <dbReference type="ARBA" id="ARBA00002988"/>
    </source>
</evidence>
<keyword evidence="12" id="KW-0460">Magnesium</keyword>
<dbReference type="InterPro" id="IPR002192">
    <property type="entry name" value="PPDK_AMP/ATP-bd"/>
</dbReference>
<dbReference type="SUPFAM" id="SSF56059">
    <property type="entry name" value="Glutathione synthetase ATP-binding domain-like"/>
    <property type="match status" value="1"/>
</dbReference>
<evidence type="ECO:0000256" key="9">
    <source>
        <dbReference type="ARBA" id="ARBA00022741"/>
    </source>
</evidence>
<dbReference type="GO" id="GO:0008986">
    <property type="term" value="F:pyruvate, water dikinase activity"/>
    <property type="evidence" value="ECO:0007669"/>
    <property type="project" value="UniProtKB-EC"/>
</dbReference>
<evidence type="ECO:0000256" key="7">
    <source>
        <dbReference type="ARBA" id="ARBA00022679"/>
    </source>
</evidence>
<dbReference type="InterPro" id="IPR036637">
    <property type="entry name" value="Phosphohistidine_dom_sf"/>
</dbReference>
<dbReference type="InterPro" id="IPR008279">
    <property type="entry name" value="PEP-util_enz_mobile_dom"/>
</dbReference>
<evidence type="ECO:0000259" key="16">
    <source>
        <dbReference type="Pfam" id="PF01326"/>
    </source>
</evidence>